<dbReference type="InterPro" id="IPR006140">
    <property type="entry name" value="D-isomer_DH_NAD-bd"/>
</dbReference>
<evidence type="ECO:0000313" key="2">
    <source>
        <dbReference type="EMBL" id="MCH7320990.1"/>
    </source>
</evidence>
<dbReference type="Pfam" id="PF02826">
    <property type="entry name" value="2-Hacid_dh_C"/>
    <property type="match status" value="1"/>
</dbReference>
<proteinExistence type="predicted"/>
<name>A0ABS9U9G5_9BACL</name>
<dbReference type="SUPFAM" id="SSF51735">
    <property type="entry name" value="NAD(P)-binding Rossmann-fold domains"/>
    <property type="match status" value="1"/>
</dbReference>
<evidence type="ECO:0000313" key="3">
    <source>
        <dbReference type="Proteomes" id="UP001316087"/>
    </source>
</evidence>
<dbReference type="Gene3D" id="3.40.50.720">
    <property type="entry name" value="NAD(P)-binding Rossmann-like Domain"/>
    <property type="match status" value="1"/>
</dbReference>
<evidence type="ECO:0000259" key="1">
    <source>
        <dbReference type="Pfam" id="PF02826"/>
    </source>
</evidence>
<organism evidence="2 3">
    <name type="scientific">Solibacillus palustris</name>
    <dbReference type="NCBI Taxonomy" id="2908203"/>
    <lineage>
        <taxon>Bacteria</taxon>
        <taxon>Bacillati</taxon>
        <taxon>Bacillota</taxon>
        <taxon>Bacilli</taxon>
        <taxon>Bacillales</taxon>
        <taxon>Caryophanaceae</taxon>
        <taxon>Solibacillus</taxon>
    </lineage>
</organism>
<dbReference type="InterPro" id="IPR036291">
    <property type="entry name" value="NAD(P)-bd_dom_sf"/>
</dbReference>
<keyword evidence="3" id="KW-1185">Reference proteome</keyword>
<reference evidence="2 3" key="1">
    <citation type="submission" date="2022-03" db="EMBL/GenBank/DDBJ databases">
        <authorList>
            <person name="Jo J.-H."/>
            <person name="Im W.-T."/>
        </authorList>
    </citation>
    <scope>NUCLEOTIDE SEQUENCE [LARGE SCALE GENOMIC DNA]</scope>
    <source>
        <strain evidence="2 3">MA9</strain>
    </source>
</reference>
<dbReference type="EMBL" id="JAKZFC010000001">
    <property type="protein sequence ID" value="MCH7320990.1"/>
    <property type="molecule type" value="Genomic_DNA"/>
</dbReference>
<accession>A0ABS9U9G5</accession>
<comment type="caution">
    <text evidence="2">The sequence shown here is derived from an EMBL/GenBank/DDBJ whole genome shotgun (WGS) entry which is preliminary data.</text>
</comment>
<gene>
    <name evidence="2" type="ORF">LZ480_03725</name>
</gene>
<protein>
    <submittedName>
        <fullName evidence="2">Dipicolinate synthase subunit A</fullName>
    </submittedName>
</protein>
<feature type="domain" description="D-isomer specific 2-hydroxyacid dehydrogenase NAD-binding" evidence="1">
    <location>
        <begin position="121"/>
        <end position="192"/>
    </location>
</feature>
<dbReference type="Proteomes" id="UP001316087">
    <property type="component" value="Unassembled WGS sequence"/>
</dbReference>
<sequence length="257" mass="29379">MTERWLVIGTDERMKYLAKQLTNDSRTVYYKNRDAWDAELNKTALEFHPTHVVLPIQSLQLKVDQLAGISQAQIFAGRLTDVWYEVLKNKELYFYLQDETFIWKNAALTAEGLLAHLYAEKFSVQHKKVLITGFGRVGKMLALFFNRLHAQVIIAVRSKAQQAEAIAYGYEGIELNQTMPKTDLMINTIPTKWLNETYQPLLSCPIYDVASAPGCLDELKLSQYELLPALPGKFFPHAAANVMCETVLRLRKEHINA</sequence>
<dbReference type="RefSeq" id="WP_241368036.1">
    <property type="nucleotide sequence ID" value="NZ_JAKZFC010000001.1"/>
</dbReference>